<dbReference type="Gene3D" id="2.60.40.420">
    <property type="entry name" value="Cupredoxins - blue copper proteins"/>
    <property type="match status" value="1"/>
</dbReference>
<dbReference type="InterPro" id="IPR008972">
    <property type="entry name" value="Cupredoxin"/>
</dbReference>
<feature type="signal peptide" evidence="7">
    <location>
        <begin position="1"/>
        <end position="25"/>
    </location>
</feature>
<dbReference type="Proteomes" id="UP000434276">
    <property type="component" value="Unassembled WGS sequence"/>
</dbReference>
<evidence type="ECO:0000256" key="5">
    <source>
        <dbReference type="SAM" id="MobiDB-lite"/>
    </source>
</evidence>
<dbReference type="InterPro" id="IPR039391">
    <property type="entry name" value="Phytocyanin-like"/>
</dbReference>
<feature type="region of interest" description="Disordered" evidence="5">
    <location>
        <begin position="210"/>
        <end position="232"/>
    </location>
</feature>
<sequence>MALIKSNAFFTSLLILVALFGISVGGTVHKVGDSDGWTIMSVNYETWASTITFQVGDSLVFKYNKDFHDVTEVTHNDYEMCEPSKPLARYETGSDIVILTKPGLQHFICGFPGHCDMGQKLQIHVLPASLGPVAAPVPGPVRPPSSFSSPSQSPLAESPVNHAPVQYQMGPSPAPHSAASNSNVWIGLCFLPLLSLLILFFLENNTPIIQPNNPSSSNQKPTPSPKPLEDPLEVLPVDDATIATLPYNAASSPCVWSGLSLVWSDITKLATTVRWIFS</sequence>
<keyword evidence="1" id="KW-0336">GPI-anchor</keyword>
<dbReference type="GO" id="GO:0046872">
    <property type="term" value="F:metal ion binding"/>
    <property type="evidence" value="ECO:0007669"/>
    <property type="project" value="UniProtKB-KW"/>
</dbReference>
<reference evidence="9 10" key="1">
    <citation type="submission" date="2019-12" db="EMBL/GenBank/DDBJ databases">
        <authorList>
            <person name="Jiao W.-B."/>
            <person name="Schneeberger K."/>
        </authorList>
    </citation>
    <scope>NUCLEOTIDE SEQUENCE [LARGE SCALE GENOMIC DNA]</scope>
    <source>
        <strain evidence="10">cv. C24</strain>
    </source>
</reference>
<evidence type="ECO:0000256" key="3">
    <source>
        <dbReference type="ARBA" id="ARBA00023008"/>
    </source>
</evidence>
<evidence type="ECO:0000259" key="8">
    <source>
        <dbReference type="PROSITE" id="PS51485"/>
    </source>
</evidence>
<dbReference type="InterPro" id="IPR041845">
    <property type="entry name" value="Mavicyanin"/>
</dbReference>
<keyword evidence="7" id="KW-0732">Signal</keyword>
<organism evidence="9 10">
    <name type="scientific">Arabidopsis thaliana</name>
    <name type="common">Mouse-ear cress</name>
    <dbReference type="NCBI Taxonomy" id="3702"/>
    <lineage>
        <taxon>Eukaryota</taxon>
        <taxon>Viridiplantae</taxon>
        <taxon>Streptophyta</taxon>
        <taxon>Embryophyta</taxon>
        <taxon>Tracheophyta</taxon>
        <taxon>Spermatophyta</taxon>
        <taxon>Magnoliopsida</taxon>
        <taxon>eudicotyledons</taxon>
        <taxon>Gunneridae</taxon>
        <taxon>Pentapetalae</taxon>
        <taxon>rosids</taxon>
        <taxon>malvids</taxon>
        <taxon>Brassicales</taxon>
        <taxon>Brassicaceae</taxon>
        <taxon>Camelineae</taxon>
        <taxon>Arabidopsis</taxon>
    </lineage>
</organism>
<protein>
    <recommendedName>
        <fullName evidence="8">Phytocyanin domain-containing protein</fullName>
    </recommendedName>
</protein>
<dbReference type="CDD" id="cd11014">
    <property type="entry name" value="Mavicyanin"/>
    <property type="match status" value="1"/>
</dbReference>
<dbReference type="PROSITE" id="PS51485">
    <property type="entry name" value="PHYTOCYANIN"/>
    <property type="match status" value="1"/>
</dbReference>
<evidence type="ECO:0000256" key="4">
    <source>
        <dbReference type="ARBA" id="ARBA00023180"/>
    </source>
</evidence>
<keyword evidence="4" id="KW-0325">Glycoprotein</keyword>
<dbReference type="PANTHER" id="PTHR33021:SF382">
    <property type="entry name" value="CUPREDOXIN SUPERFAMILY PROTEIN"/>
    <property type="match status" value="1"/>
</dbReference>
<name>A0A5S9X2S0_ARATH</name>
<dbReference type="FunFam" id="2.60.40.420:FF:000003">
    <property type="entry name" value="Blue copper"/>
    <property type="match status" value="1"/>
</dbReference>
<dbReference type="EMBL" id="CACSHJ010000088">
    <property type="protein sequence ID" value="CAA0373775.1"/>
    <property type="molecule type" value="Genomic_DNA"/>
</dbReference>
<dbReference type="InterPro" id="IPR003245">
    <property type="entry name" value="Phytocyanin_dom"/>
</dbReference>
<keyword evidence="2" id="KW-0479">Metal-binding</keyword>
<evidence type="ECO:0000256" key="2">
    <source>
        <dbReference type="ARBA" id="ARBA00022723"/>
    </source>
</evidence>
<evidence type="ECO:0000256" key="7">
    <source>
        <dbReference type="SAM" id="SignalP"/>
    </source>
</evidence>
<dbReference type="Pfam" id="PF02298">
    <property type="entry name" value="Cu_bind_like"/>
    <property type="match status" value="1"/>
</dbReference>
<keyword evidence="1" id="KW-0449">Lipoprotein</keyword>
<dbReference type="ExpressionAtlas" id="A0A5S9X2S0">
    <property type="expression patterns" value="baseline and differential"/>
</dbReference>
<feature type="domain" description="Phytocyanin" evidence="8">
    <location>
        <begin position="27"/>
        <end position="127"/>
    </location>
</feature>
<dbReference type="GO" id="GO:0098552">
    <property type="term" value="C:side of membrane"/>
    <property type="evidence" value="ECO:0007669"/>
    <property type="project" value="UniProtKB-KW"/>
</dbReference>
<keyword evidence="3" id="KW-0186">Copper</keyword>
<keyword evidence="6" id="KW-0472">Membrane</keyword>
<accession>A0A5S9X2S0</accession>
<dbReference type="AlphaFoldDB" id="A0A5S9X2S0"/>
<evidence type="ECO:0000313" key="9">
    <source>
        <dbReference type="EMBL" id="CAA0373775.1"/>
    </source>
</evidence>
<feature type="chain" id="PRO_5024897511" description="Phytocyanin domain-containing protein" evidence="7">
    <location>
        <begin position="26"/>
        <end position="278"/>
    </location>
</feature>
<dbReference type="GO" id="GO:0009055">
    <property type="term" value="F:electron transfer activity"/>
    <property type="evidence" value="ECO:0007669"/>
    <property type="project" value="InterPro"/>
</dbReference>
<evidence type="ECO:0000313" key="10">
    <source>
        <dbReference type="Proteomes" id="UP000434276"/>
    </source>
</evidence>
<keyword evidence="6" id="KW-1133">Transmembrane helix</keyword>
<dbReference type="SUPFAM" id="SSF49503">
    <property type="entry name" value="Cupredoxins"/>
    <property type="match status" value="1"/>
</dbReference>
<dbReference type="OrthoDB" id="1933492at2759"/>
<keyword evidence="6" id="KW-0812">Transmembrane</keyword>
<feature type="transmembrane region" description="Helical" evidence="6">
    <location>
        <begin position="184"/>
        <end position="202"/>
    </location>
</feature>
<feature type="compositionally biased region" description="Polar residues" evidence="5">
    <location>
        <begin position="210"/>
        <end position="221"/>
    </location>
</feature>
<evidence type="ECO:0000256" key="6">
    <source>
        <dbReference type="SAM" id="Phobius"/>
    </source>
</evidence>
<proteinExistence type="predicted"/>
<gene>
    <name evidence="9" type="ORF">C24_LOCUS9365</name>
</gene>
<dbReference type="PANTHER" id="PTHR33021">
    <property type="entry name" value="BLUE COPPER PROTEIN"/>
    <property type="match status" value="1"/>
</dbReference>
<evidence type="ECO:0000256" key="1">
    <source>
        <dbReference type="ARBA" id="ARBA00022622"/>
    </source>
</evidence>